<dbReference type="GO" id="GO:0008270">
    <property type="term" value="F:zinc ion binding"/>
    <property type="evidence" value="ECO:0007669"/>
    <property type="project" value="UniProtKB-KW"/>
</dbReference>
<dbReference type="GO" id="GO:0005634">
    <property type="term" value="C:nucleus"/>
    <property type="evidence" value="ECO:0007669"/>
    <property type="project" value="TreeGrafter"/>
</dbReference>
<organism evidence="7">
    <name type="scientific">Pseudo-nitzschia australis</name>
    <dbReference type="NCBI Taxonomy" id="44445"/>
    <lineage>
        <taxon>Eukaryota</taxon>
        <taxon>Sar</taxon>
        <taxon>Stramenopiles</taxon>
        <taxon>Ochrophyta</taxon>
        <taxon>Bacillariophyta</taxon>
        <taxon>Bacillariophyceae</taxon>
        <taxon>Bacillariophycidae</taxon>
        <taxon>Bacillariales</taxon>
        <taxon>Bacillariaceae</taxon>
        <taxon>Pseudo-nitzschia</taxon>
    </lineage>
</organism>
<dbReference type="InterPro" id="IPR013083">
    <property type="entry name" value="Znf_RING/FYVE/PHD"/>
</dbReference>
<dbReference type="PROSITE" id="PS50089">
    <property type="entry name" value="ZF_RING_2"/>
    <property type="match status" value="1"/>
</dbReference>
<evidence type="ECO:0000313" key="7">
    <source>
        <dbReference type="EMBL" id="CAE0707491.1"/>
    </source>
</evidence>
<evidence type="ECO:0000259" key="6">
    <source>
        <dbReference type="PROSITE" id="PS50089"/>
    </source>
</evidence>
<dbReference type="Gene3D" id="3.30.40.10">
    <property type="entry name" value="Zinc/RING finger domain, C3HC4 (zinc finger)"/>
    <property type="match status" value="1"/>
</dbReference>
<keyword evidence="2 4" id="KW-0863">Zinc-finger</keyword>
<dbReference type="SMART" id="SM00184">
    <property type="entry name" value="RING"/>
    <property type="match status" value="1"/>
</dbReference>
<protein>
    <recommendedName>
        <fullName evidence="6">RING-type domain-containing protein</fullName>
    </recommendedName>
</protein>
<accession>A0A7S4A8X8</accession>
<evidence type="ECO:0000256" key="5">
    <source>
        <dbReference type="SAM" id="MobiDB-lite"/>
    </source>
</evidence>
<evidence type="ECO:0000256" key="3">
    <source>
        <dbReference type="ARBA" id="ARBA00022833"/>
    </source>
</evidence>
<dbReference type="PANTHER" id="PTHR45931">
    <property type="entry name" value="SI:CH211-59O9.10"/>
    <property type="match status" value="1"/>
</dbReference>
<dbReference type="AlphaFoldDB" id="A0A7S4A8X8"/>
<dbReference type="SUPFAM" id="SSF57850">
    <property type="entry name" value="RING/U-box"/>
    <property type="match status" value="1"/>
</dbReference>
<feature type="compositionally biased region" description="Basic and acidic residues" evidence="5">
    <location>
        <begin position="50"/>
        <end position="59"/>
    </location>
</feature>
<dbReference type="GO" id="GO:0006511">
    <property type="term" value="P:ubiquitin-dependent protein catabolic process"/>
    <property type="evidence" value="ECO:0007669"/>
    <property type="project" value="TreeGrafter"/>
</dbReference>
<keyword evidence="1" id="KW-0479">Metal-binding</keyword>
<sequence>MDSTFGKYGELFSSVISSPGTPAKGKNIVAHSKELTQNHGVQLNFETPPRCDEGVDEGRGPAAVDSSEAFSSSKQVEDDGVEESVQERALREEQESLELARAMMAEEAMASYAQSLDYLHNNQDHFSEEDLAALRVAMGEEQHQYELDINADAEEAIDGEDNGDAYEFMLRLGEQIGDVKSERWAQVAQQRIDTLPILVFDPESSSNKKDANDCDIKCLVCQEEYCKGEHLRKLPCGHCFHKECVDQWLLSKDFCPYCRTTLDKE</sequence>
<evidence type="ECO:0000256" key="2">
    <source>
        <dbReference type="ARBA" id="ARBA00022771"/>
    </source>
</evidence>
<proteinExistence type="predicted"/>
<gene>
    <name evidence="7" type="ORF">PAUS00366_LOCUS211</name>
</gene>
<name>A0A7S4A8X8_9STRA</name>
<dbReference type="InterPro" id="IPR051834">
    <property type="entry name" value="RING_finger_E3_ligase"/>
</dbReference>
<feature type="domain" description="RING-type" evidence="6">
    <location>
        <begin position="218"/>
        <end position="259"/>
    </location>
</feature>
<evidence type="ECO:0000256" key="1">
    <source>
        <dbReference type="ARBA" id="ARBA00022723"/>
    </source>
</evidence>
<dbReference type="GO" id="GO:0061630">
    <property type="term" value="F:ubiquitin protein ligase activity"/>
    <property type="evidence" value="ECO:0007669"/>
    <property type="project" value="TreeGrafter"/>
</dbReference>
<dbReference type="Pfam" id="PF13639">
    <property type="entry name" value="zf-RING_2"/>
    <property type="match status" value="1"/>
</dbReference>
<dbReference type="PANTHER" id="PTHR45931:SF3">
    <property type="entry name" value="RING ZINC FINGER-CONTAINING PROTEIN"/>
    <property type="match status" value="1"/>
</dbReference>
<evidence type="ECO:0000256" key="4">
    <source>
        <dbReference type="PROSITE-ProRule" id="PRU00175"/>
    </source>
</evidence>
<dbReference type="InterPro" id="IPR001841">
    <property type="entry name" value="Znf_RING"/>
</dbReference>
<dbReference type="EMBL" id="HBIX01000253">
    <property type="protein sequence ID" value="CAE0707491.1"/>
    <property type="molecule type" value="Transcribed_RNA"/>
</dbReference>
<keyword evidence="3" id="KW-0862">Zinc</keyword>
<feature type="region of interest" description="Disordered" evidence="5">
    <location>
        <begin position="50"/>
        <end position="81"/>
    </location>
</feature>
<reference evidence="7" key="1">
    <citation type="submission" date="2021-01" db="EMBL/GenBank/DDBJ databases">
        <authorList>
            <person name="Corre E."/>
            <person name="Pelletier E."/>
            <person name="Niang G."/>
            <person name="Scheremetjew M."/>
            <person name="Finn R."/>
            <person name="Kale V."/>
            <person name="Holt S."/>
            <person name="Cochrane G."/>
            <person name="Meng A."/>
            <person name="Brown T."/>
            <person name="Cohen L."/>
        </authorList>
    </citation>
    <scope>NUCLEOTIDE SEQUENCE</scope>
    <source>
        <strain evidence="7">10249 10 AB</strain>
    </source>
</reference>